<reference evidence="1" key="1">
    <citation type="submission" date="2013-11" db="EMBL/GenBank/DDBJ databases">
        <title>Genome sequence of the fusiform rust pathogen reveals effectors for host alternation and coevolution with pine.</title>
        <authorList>
            <consortium name="DOE Joint Genome Institute"/>
            <person name="Smith K."/>
            <person name="Pendleton A."/>
            <person name="Kubisiak T."/>
            <person name="Anderson C."/>
            <person name="Salamov A."/>
            <person name="Aerts A."/>
            <person name="Riley R."/>
            <person name="Clum A."/>
            <person name="Lindquist E."/>
            <person name="Ence D."/>
            <person name="Campbell M."/>
            <person name="Kronenberg Z."/>
            <person name="Feau N."/>
            <person name="Dhillon B."/>
            <person name="Hamelin R."/>
            <person name="Burleigh J."/>
            <person name="Smith J."/>
            <person name="Yandell M."/>
            <person name="Nelson C."/>
            <person name="Grigoriev I."/>
            <person name="Davis J."/>
        </authorList>
    </citation>
    <scope>NUCLEOTIDE SEQUENCE</scope>
    <source>
        <strain evidence="1">G11</strain>
    </source>
</reference>
<name>A0A9P6NZV0_9BASI</name>
<organism evidence="1 2">
    <name type="scientific">Cronartium quercuum f. sp. fusiforme G11</name>
    <dbReference type="NCBI Taxonomy" id="708437"/>
    <lineage>
        <taxon>Eukaryota</taxon>
        <taxon>Fungi</taxon>
        <taxon>Dikarya</taxon>
        <taxon>Basidiomycota</taxon>
        <taxon>Pucciniomycotina</taxon>
        <taxon>Pucciniomycetes</taxon>
        <taxon>Pucciniales</taxon>
        <taxon>Coleosporiaceae</taxon>
        <taxon>Cronartium</taxon>
    </lineage>
</organism>
<sequence>MAFAPANVVADDDPHYVASNYSGPNVAHPNGTWDGHSVCFDYFLHKDNCVHGSIDHPCPTDGTGTGPPSPGYTVHGRTIQQLRSMVQYHEYHPVHRKVAPLVKRYDTTENVDYVAGGNGICGFYNTTTQIGACIWSGDNRTDGTDPATAGWINGRFNSTCGKKLYIQRKGKPETVKYLPVLDGCNFAAQSPADGCFQIYLTEAAFLLFADQDEFNNGYLNSSMSWDFDNLQLDHPWNAPL</sequence>
<keyword evidence="2" id="KW-1185">Reference proteome</keyword>
<dbReference type="EMBL" id="MU167208">
    <property type="protein sequence ID" value="KAG0152521.1"/>
    <property type="molecule type" value="Genomic_DNA"/>
</dbReference>
<comment type="caution">
    <text evidence="1">The sequence shown here is derived from an EMBL/GenBank/DDBJ whole genome shotgun (WGS) entry which is preliminary data.</text>
</comment>
<evidence type="ECO:0000313" key="2">
    <source>
        <dbReference type="Proteomes" id="UP000886653"/>
    </source>
</evidence>
<dbReference type="Proteomes" id="UP000886653">
    <property type="component" value="Unassembled WGS sequence"/>
</dbReference>
<evidence type="ECO:0000313" key="1">
    <source>
        <dbReference type="EMBL" id="KAG0152521.1"/>
    </source>
</evidence>
<dbReference type="AlphaFoldDB" id="A0A9P6NZV0"/>
<proteinExistence type="predicted"/>
<gene>
    <name evidence="1" type="ORF">CROQUDRAFT_649944</name>
</gene>
<dbReference type="OrthoDB" id="2499360at2759"/>
<accession>A0A9P6NZV0</accession>
<protein>
    <submittedName>
        <fullName evidence="1">Uncharacterized protein</fullName>
    </submittedName>
</protein>